<feature type="compositionally biased region" description="Basic and acidic residues" evidence="2">
    <location>
        <begin position="1"/>
        <end position="20"/>
    </location>
</feature>
<dbReference type="Proteomes" id="UP000294558">
    <property type="component" value="Unassembled WGS sequence"/>
</dbReference>
<feature type="domain" description="Cell envelope-related transcriptional attenuator" evidence="4">
    <location>
        <begin position="211"/>
        <end position="387"/>
    </location>
</feature>
<keyword evidence="3" id="KW-0472">Membrane</keyword>
<evidence type="ECO:0000256" key="1">
    <source>
        <dbReference type="ARBA" id="ARBA00006068"/>
    </source>
</evidence>
<feature type="transmembrane region" description="Helical" evidence="3">
    <location>
        <begin position="136"/>
        <end position="158"/>
    </location>
</feature>
<reference evidence="5 6" key="1">
    <citation type="submission" date="2019-03" db="EMBL/GenBank/DDBJ databases">
        <title>Sequencing the genomes of 1000 actinobacteria strains.</title>
        <authorList>
            <person name="Klenk H.-P."/>
        </authorList>
    </citation>
    <scope>NUCLEOTIDE SEQUENCE [LARGE SCALE GENOMIC DNA]</scope>
    <source>
        <strain evidence="5 6">DSM 18936</strain>
    </source>
</reference>
<dbReference type="PANTHER" id="PTHR33392:SF6">
    <property type="entry name" value="POLYISOPRENYL-TEICHOIC ACID--PEPTIDOGLYCAN TEICHOIC ACID TRANSFERASE TAGU"/>
    <property type="match status" value="1"/>
</dbReference>
<evidence type="ECO:0000256" key="3">
    <source>
        <dbReference type="SAM" id="Phobius"/>
    </source>
</evidence>
<accession>A0A4R7HZY4</accession>
<keyword evidence="6" id="KW-1185">Reference proteome</keyword>
<dbReference type="RefSeq" id="WP_166657548.1">
    <property type="nucleotide sequence ID" value="NZ_SOAU01000001.1"/>
</dbReference>
<protein>
    <submittedName>
        <fullName evidence="5">LytR family transcriptional attenuator</fullName>
    </submittedName>
</protein>
<dbReference type="Gene3D" id="3.40.630.190">
    <property type="entry name" value="LCP protein"/>
    <property type="match status" value="1"/>
</dbReference>
<feature type="transmembrane region" description="Helical" evidence="3">
    <location>
        <begin position="68"/>
        <end position="90"/>
    </location>
</feature>
<evidence type="ECO:0000313" key="5">
    <source>
        <dbReference type="EMBL" id="TDT16827.1"/>
    </source>
</evidence>
<dbReference type="NCBIfam" id="TIGR00350">
    <property type="entry name" value="lytR_cpsA_psr"/>
    <property type="match status" value="1"/>
</dbReference>
<dbReference type="InterPro" id="IPR004474">
    <property type="entry name" value="LytR_CpsA_psr"/>
</dbReference>
<evidence type="ECO:0000259" key="4">
    <source>
        <dbReference type="Pfam" id="PF03816"/>
    </source>
</evidence>
<evidence type="ECO:0000313" key="6">
    <source>
        <dbReference type="Proteomes" id="UP000294558"/>
    </source>
</evidence>
<dbReference type="EMBL" id="SOAU01000001">
    <property type="protein sequence ID" value="TDT16827.1"/>
    <property type="molecule type" value="Genomic_DNA"/>
</dbReference>
<dbReference type="PANTHER" id="PTHR33392">
    <property type="entry name" value="POLYISOPRENYL-TEICHOIC ACID--PEPTIDOGLYCAN TEICHOIC ACID TRANSFERASE TAGU"/>
    <property type="match status" value="1"/>
</dbReference>
<proteinExistence type="inferred from homology"/>
<name>A0A4R7HZY4_9ACTN</name>
<keyword evidence="3" id="KW-0812">Transmembrane</keyword>
<gene>
    <name evidence="5" type="ORF">BDK89_2425</name>
</gene>
<evidence type="ECO:0000256" key="2">
    <source>
        <dbReference type="SAM" id="MobiDB-lite"/>
    </source>
</evidence>
<organism evidence="5 6">
    <name type="scientific">Ilumatobacter fluminis</name>
    <dbReference type="NCBI Taxonomy" id="467091"/>
    <lineage>
        <taxon>Bacteria</taxon>
        <taxon>Bacillati</taxon>
        <taxon>Actinomycetota</taxon>
        <taxon>Acidimicrobiia</taxon>
        <taxon>Acidimicrobiales</taxon>
        <taxon>Ilumatobacteraceae</taxon>
        <taxon>Ilumatobacter</taxon>
    </lineage>
</organism>
<sequence length="471" mass="49719">MNRPSEDAALERLRRFDSPDRSSSGTAEMPAAARPSPPPSQLDQNTGTGQLFASVFVPGLPSMKRHPVLGIVLFVVGVLLPFVMLAWVYANRDDLVGFALDPQFLLIVTAAALGAVVVRLAAIGEVFHAHRRSPGIAGRSSVAAVLVLALGLPAYWVAFQANEARTVVADVFAGGSDDPLYTPTNAAVDQSDFTNIVLFGGDAGPGRWGLRTDTMILVTIHEPTGRTALVSIPRNLTRIQFPPGTPMADAFPNGFDDLGNAIFPYVSTRDELMAAYSRDGLQAEAVALSEALGYSLGIQIDDFALVNMQGFTEVIDAVGGVTLDLATSIELPPSLPGERELPSSIGPGAVDMDGAMAIAYARSRYADSDYQRMGRQRQLLAALGSQVSATEALTGFGSVTGVLDDSMRTSLSSSEFSRLLDRLGDNQAIQESVGLIPPLIEPGNPDYVQIRTIIAGVQNAMATGNPSGYAG</sequence>
<dbReference type="Pfam" id="PF03816">
    <property type="entry name" value="LytR_cpsA_psr"/>
    <property type="match status" value="1"/>
</dbReference>
<dbReference type="InterPro" id="IPR050922">
    <property type="entry name" value="LytR/CpsA/Psr_CW_biosynth"/>
</dbReference>
<keyword evidence="3" id="KW-1133">Transmembrane helix</keyword>
<comment type="caution">
    <text evidence="5">The sequence shown here is derived from an EMBL/GenBank/DDBJ whole genome shotgun (WGS) entry which is preliminary data.</text>
</comment>
<feature type="region of interest" description="Disordered" evidence="2">
    <location>
        <begin position="1"/>
        <end position="44"/>
    </location>
</feature>
<feature type="transmembrane region" description="Helical" evidence="3">
    <location>
        <begin position="102"/>
        <end position="124"/>
    </location>
</feature>
<comment type="similarity">
    <text evidence="1">Belongs to the LytR/CpsA/Psr (LCP) family.</text>
</comment>
<dbReference type="AlphaFoldDB" id="A0A4R7HZY4"/>